<dbReference type="GO" id="GO:1901981">
    <property type="term" value="F:phosphatidylinositol phosphate binding"/>
    <property type="evidence" value="ECO:0007669"/>
    <property type="project" value="TreeGrafter"/>
</dbReference>
<dbReference type="PROSITE" id="PS50211">
    <property type="entry name" value="DENN"/>
    <property type="match status" value="1"/>
</dbReference>
<dbReference type="PANTHER" id="PTHR13196">
    <property type="entry name" value="DENN DOMAIN-CONTAINING"/>
    <property type="match status" value="1"/>
</dbReference>
<dbReference type="InterPro" id="IPR037516">
    <property type="entry name" value="Tripartite_DENN"/>
</dbReference>
<sequence>MPRRPDKSQDGGSWVKVRALGSARLCLPLRLSSTRHTVCWQRFNRYGVQAEVLTPCSCFVCRENPDRTFECFVEVSAPSERNKDPEIAWKYPKDFQGLDGVLKMMPKFCFPLDIASTTPVSGQHFTFVLTDIDSKQRFGFCRHSPGTRSCLCILSYLPWFEIYYKLLNTLGELLLRKQRSDDVAYAVSLEQDISSILEAVYTHRVPDPDTLVNIHPRQPGLDFSFTCPDSSRLPSIPENRNLTEYYVAVEPIMMLHIFSSMLYERRILVTSSKLSTLTAIVHGASSLLYPLYWQHVYIPVIPPHLLDYCCAPMPFLIGVHSSLMEKVQSMAGLEDIVVFNADSNTLDTPFDDLQTLPHDVMSSLKSKLKKTGTMQGEGVAKAYLRAMVHLIGGYRDALRFKPGEEITFSEEAFISSRSNSSKEFLTNVIQGQLFKQFIDGRLDLLNSGQGFSDVFEEEINLVDYSKGSIKTYTAWLNSVKKEGGNILKGVRKKAKPAVKSMVSTGKDVAKLAREQAKSVKSKFKQSKETEDIFDARRQRGSQPGLIIPNRADGRRSAPDSPEDERRRPISHHVRPRDVPPKPTPYHLRQSMAIKPTQELVRPRTTLSTRERDSGVEQLDQDGTLDGDLDDNGQLARHYDLLDLDDASTDRTSMSSSPGFQALNLDFMRDLEDVFASMRLAKEGSSGETTPVSEEPENEVDANLYGIPAARKPRPPIAIPKIKKKESGTSALSLPESSDAKSTSSPNTPGEFRRPPVPAKPASMHKSVSVPSGMSTQQLRKSRDMLVTEMWQESNNLGIAQSDTSSDSSVKSTVSVPEGGVRARPPRPPPPAMVQQQKPSNVANTESQSLINFDPYSDANVSKQGLNFTVGARPQPDPEKSATNTLLKEYGLDTYYTQSFVHQAATLPPSGYQNTASASSSFPLPQGSCQAEAGSSVGSQASSWNHVPTWTQGQTQGQVLNPVKVLDPIRPGEKQDPFADLVSSTRADVAKKSAGSQVQQVKKMWETFE</sequence>
<dbReference type="SMART" id="SM00801">
    <property type="entry name" value="dDENN"/>
    <property type="match status" value="1"/>
</dbReference>
<feature type="domain" description="UDENN" evidence="5">
    <location>
        <begin position="68"/>
        <end position="448"/>
    </location>
</feature>
<dbReference type="GO" id="GO:0005085">
    <property type="term" value="F:guanyl-nucleotide exchange factor activity"/>
    <property type="evidence" value="ECO:0007669"/>
    <property type="project" value="UniProtKB-KW"/>
</dbReference>
<dbReference type="OrthoDB" id="206724at2759"/>
<feature type="compositionally biased region" description="Polar residues" evidence="4">
    <location>
        <begin position="727"/>
        <end position="747"/>
    </location>
</feature>
<evidence type="ECO:0000259" key="5">
    <source>
        <dbReference type="PROSITE" id="PS50211"/>
    </source>
</evidence>
<feature type="compositionally biased region" description="Polar residues" evidence="4">
    <location>
        <begin position="768"/>
        <end position="778"/>
    </location>
</feature>
<accession>A0A8K0AB32</accession>
<dbReference type="GO" id="GO:0032456">
    <property type="term" value="P:endocytic recycling"/>
    <property type="evidence" value="ECO:0007669"/>
    <property type="project" value="TreeGrafter"/>
</dbReference>
<dbReference type="SMART" id="SM00799">
    <property type="entry name" value="DENN"/>
    <property type="match status" value="1"/>
</dbReference>
<dbReference type="FunFam" id="3.30.450.200:FF:000003">
    <property type="entry name" value="DENN domain containing 1A"/>
    <property type="match status" value="1"/>
</dbReference>
<evidence type="ECO:0000313" key="6">
    <source>
        <dbReference type="EMBL" id="CAH1272084.1"/>
    </source>
</evidence>
<organism evidence="6 7">
    <name type="scientific">Branchiostoma lanceolatum</name>
    <name type="common">Common lancelet</name>
    <name type="synonym">Amphioxus lanceolatum</name>
    <dbReference type="NCBI Taxonomy" id="7740"/>
    <lineage>
        <taxon>Eukaryota</taxon>
        <taxon>Metazoa</taxon>
        <taxon>Chordata</taxon>
        <taxon>Cephalochordata</taxon>
        <taxon>Leptocardii</taxon>
        <taxon>Amphioxiformes</taxon>
        <taxon>Branchiostomatidae</taxon>
        <taxon>Branchiostoma</taxon>
    </lineage>
</organism>
<dbReference type="Pfam" id="PF03455">
    <property type="entry name" value="dDENN"/>
    <property type="match status" value="1"/>
</dbReference>
<evidence type="ECO:0000256" key="2">
    <source>
        <dbReference type="ARBA" id="ARBA00022658"/>
    </source>
</evidence>
<feature type="compositionally biased region" description="Acidic residues" evidence="4">
    <location>
        <begin position="618"/>
        <end position="630"/>
    </location>
</feature>
<name>A0A8K0AB32_BRALA</name>
<dbReference type="SMART" id="SM00800">
    <property type="entry name" value="uDENN"/>
    <property type="match status" value="1"/>
</dbReference>
<dbReference type="InterPro" id="IPR005112">
    <property type="entry name" value="dDENN_dom"/>
</dbReference>
<evidence type="ECO:0000313" key="7">
    <source>
        <dbReference type="Proteomes" id="UP000838412"/>
    </source>
</evidence>
<dbReference type="GO" id="GO:0005829">
    <property type="term" value="C:cytosol"/>
    <property type="evidence" value="ECO:0007669"/>
    <property type="project" value="TreeGrafter"/>
</dbReference>
<dbReference type="InterPro" id="IPR043153">
    <property type="entry name" value="DENN_C"/>
</dbReference>
<proteinExistence type="predicted"/>
<feature type="compositionally biased region" description="Polar residues" evidence="4">
    <location>
        <begin position="833"/>
        <end position="844"/>
    </location>
</feature>
<feature type="compositionally biased region" description="Basic and acidic residues" evidence="4">
    <location>
        <begin position="525"/>
        <end position="537"/>
    </location>
</feature>
<feature type="region of interest" description="Disordered" evidence="4">
    <location>
        <begin position="519"/>
        <end position="631"/>
    </location>
</feature>
<evidence type="ECO:0000256" key="3">
    <source>
        <dbReference type="ARBA" id="ARBA00023329"/>
    </source>
</evidence>
<dbReference type="Pfam" id="PF02141">
    <property type="entry name" value="DENN"/>
    <property type="match status" value="1"/>
</dbReference>
<dbReference type="AlphaFoldDB" id="A0A8K0AB32"/>
<keyword evidence="7" id="KW-1185">Reference proteome</keyword>
<feature type="compositionally biased region" description="Basic and acidic residues" evidence="4">
    <location>
        <begin position="551"/>
        <end position="567"/>
    </location>
</feature>
<feature type="compositionally biased region" description="Low complexity" evidence="4">
    <location>
        <begin position="801"/>
        <end position="815"/>
    </location>
</feature>
<keyword evidence="3" id="KW-0968">Cytoplasmic vesicle</keyword>
<dbReference type="InterPro" id="IPR040032">
    <property type="entry name" value="DENND1A/B/C"/>
</dbReference>
<protein>
    <submittedName>
        <fullName evidence="6">DENND1B protein</fullName>
    </submittedName>
</protein>
<evidence type="ECO:0000256" key="1">
    <source>
        <dbReference type="ARBA" id="ARBA00004132"/>
    </source>
</evidence>
<feature type="region of interest" description="Disordered" evidence="4">
    <location>
        <begin position="704"/>
        <end position="780"/>
    </location>
</feature>
<gene>
    <name evidence="6" type="primary">DENND1B</name>
    <name evidence="6" type="ORF">BLAG_LOCUS23844</name>
</gene>
<dbReference type="Proteomes" id="UP000838412">
    <property type="component" value="Chromosome 8"/>
</dbReference>
<reference evidence="6" key="1">
    <citation type="submission" date="2022-01" db="EMBL/GenBank/DDBJ databases">
        <authorList>
            <person name="Braso-Vives M."/>
        </authorList>
    </citation>
    <scope>NUCLEOTIDE SEQUENCE</scope>
</reference>
<keyword evidence="2" id="KW-0344">Guanine-nucleotide releasing factor</keyword>
<dbReference type="InterPro" id="IPR005113">
    <property type="entry name" value="uDENN_dom"/>
</dbReference>
<dbReference type="FunFam" id="3.40.50.11500:FF:000001">
    <property type="entry name" value="Putative DENN domain-containing protein 1A"/>
    <property type="match status" value="1"/>
</dbReference>
<dbReference type="GO" id="GO:0006897">
    <property type="term" value="P:endocytosis"/>
    <property type="evidence" value="ECO:0007669"/>
    <property type="project" value="TreeGrafter"/>
</dbReference>
<dbReference type="Gene3D" id="6.10.140.1000">
    <property type="match status" value="1"/>
</dbReference>
<dbReference type="InterPro" id="IPR001194">
    <property type="entry name" value="cDENN_dom"/>
</dbReference>
<dbReference type="Gene3D" id="3.30.450.200">
    <property type="match status" value="1"/>
</dbReference>
<dbReference type="Pfam" id="PF03456">
    <property type="entry name" value="uDENN"/>
    <property type="match status" value="1"/>
</dbReference>
<evidence type="ECO:0000256" key="4">
    <source>
        <dbReference type="SAM" id="MobiDB-lite"/>
    </source>
</evidence>
<dbReference type="GO" id="GO:0030136">
    <property type="term" value="C:clathrin-coated vesicle"/>
    <property type="evidence" value="ECO:0007669"/>
    <property type="project" value="UniProtKB-SubCell"/>
</dbReference>
<feature type="region of interest" description="Disordered" evidence="4">
    <location>
        <begin position="797"/>
        <end position="844"/>
    </location>
</feature>
<dbReference type="Gene3D" id="3.40.50.11500">
    <property type="match status" value="1"/>
</dbReference>
<dbReference type="PANTHER" id="PTHR13196:SF14">
    <property type="entry name" value="UDENN DOMAIN-CONTAINING PROTEIN"/>
    <property type="match status" value="1"/>
</dbReference>
<comment type="subcellular location">
    <subcellularLocation>
        <location evidence="1">Cytoplasmic vesicle</location>
        <location evidence="1">Clathrin-coated vesicle</location>
    </subcellularLocation>
</comment>
<dbReference type="EMBL" id="OV696693">
    <property type="protein sequence ID" value="CAH1272084.1"/>
    <property type="molecule type" value="Genomic_DNA"/>
</dbReference>